<evidence type="ECO:0000256" key="2">
    <source>
        <dbReference type="ARBA" id="ARBA00008445"/>
    </source>
</evidence>
<dbReference type="PRINTS" id="PR01651">
    <property type="entry name" value="SECGEXPORT"/>
</dbReference>
<reference evidence="11 12" key="1">
    <citation type="submission" date="2017-09" db="EMBL/GenBank/DDBJ databases">
        <title>Depth-based differentiation of microbial function through sediment-hosted aquifers and enrichment of novel symbionts in the deep terrestrial subsurface.</title>
        <authorList>
            <person name="Probst A.J."/>
            <person name="Ladd B."/>
            <person name="Jarett J.K."/>
            <person name="Geller-Mcgrath D.E."/>
            <person name="Sieber C.M."/>
            <person name="Emerson J.B."/>
            <person name="Anantharaman K."/>
            <person name="Thomas B.C."/>
            <person name="Malmstrom R."/>
            <person name="Stieglmeier M."/>
            <person name="Klingl A."/>
            <person name="Woyke T."/>
            <person name="Ryan C.M."/>
            <person name="Banfield J.F."/>
        </authorList>
    </citation>
    <scope>NUCLEOTIDE SEQUENCE [LARGE SCALE GENOMIC DNA]</scope>
    <source>
        <strain evidence="11">CG10_big_fil_rev_8_21_14_0_10_36_16</strain>
    </source>
</reference>
<evidence type="ECO:0000256" key="5">
    <source>
        <dbReference type="ARBA" id="ARBA00022692"/>
    </source>
</evidence>
<evidence type="ECO:0000256" key="10">
    <source>
        <dbReference type="RuleBase" id="RU365087"/>
    </source>
</evidence>
<dbReference type="GO" id="GO:0015450">
    <property type="term" value="F:protein-transporting ATPase activity"/>
    <property type="evidence" value="ECO:0007669"/>
    <property type="project" value="UniProtKB-UniRule"/>
</dbReference>
<gene>
    <name evidence="11" type="primary">secG</name>
    <name evidence="11" type="ORF">COV29_02360</name>
</gene>
<dbReference type="GO" id="GO:0065002">
    <property type="term" value="P:intracellular protein transmembrane transport"/>
    <property type="evidence" value="ECO:0007669"/>
    <property type="project" value="TreeGrafter"/>
</dbReference>
<dbReference type="GO" id="GO:0043952">
    <property type="term" value="P:protein transport by the Sec complex"/>
    <property type="evidence" value="ECO:0007669"/>
    <property type="project" value="TreeGrafter"/>
</dbReference>
<protein>
    <recommendedName>
        <fullName evidence="10">Protein-export membrane protein SecG</fullName>
    </recommendedName>
</protein>
<dbReference type="InterPro" id="IPR004692">
    <property type="entry name" value="SecG"/>
</dbReference>
<dbReference type="PANTHER" id="PTHR34182:SF1">
    <property type="entry name" value="PROTEIN-EXPORT MEMBRANE PROTEIN SECG"/>
    <property type="match status" value="1"/>
</dbReference>
<evidence type="ECO:0000256" key="4">
    <source>
        <dbReference type="ARBA" id="ARBA00022475"/>
    </source>
</evidence>
<dbReference type="AlphaFoldDB" id="A0A2J0Q7T5"/>
<evidence type="ECO:0000256" key="1">
    <source>
        <dbReference type="ARBA" id="ARBA00004651"/>
    </source>
</evidence>
<dbReference type="Pfam" id="PF03840">
    <property type="entry name" value="SecG"/>
    <property type="match status" value="1"/>
</dbReference>
<dbReference type="NCBIfam" id="TIGR00810">
    <property type="entry name" value="secG"/>
    <property type="match status" value="1"/>
</dbReference>
<organism evidence="11 12">
    <name type="scientific">Candidatus Yanofskybacteria bacterium CG10_big_fil_rev_8_21_14_0_10_36_16</name>
    <dbReference type="NCBI Taxonomy" id="1975096"/>
    <lineage>
        <taxon>Bacteria</taxon>
        <taxon>Candidatus Yanofskyibacteriota</taxon>
    </lineage>
</organism>
<dbReference type="GO" id="GO:0005886">
    <property type="term" value="C:plasma membrane"/>
    <property type="evidence" value="ECO:0007669"/>
    <property type="project" value="UniProtKB-SubCell"/>
</dbReference>
<keyword evidence="7 10" id="KW-1133">Transmembrane helix</keyword>
<feature type="transmembrane region" description="Helical" evidence="10">
    <location>
        <begin position="49"/>
        <end position="69"/>
    </location>
</feature>
<comment type="caution">
    <text evidence="11">The sequence shown here is derived from an EMBL/GenBank/DDBJ whole genome shotgun (WGS) entry which is preliminary data.</text>
</comment>
<keyword evidence="4 10" id="KW-1003">Cell membrane</keyword>
<evidence type="ECO:0000256" key="9">
    <source>
        <dbReference type="ARBA" id="ARBA00023136"/>
    </source>
</evidence>
<dbReference type="EMBL" id="PCXQ01000004">
    <property type="protein sequence ID" value="PJE51094.1"/>
    <property type="molecule type" value="Genomic_DNA"/>
</dbReference>
<dbReference type="Proteomes" id="UP000228496">
    <property type="component" value="Unassembled WGS sequence"/>
</dbReference>
<keyword evidence="6 10" id="KW-0653">Protein transport</keyword>
<keyword evidence="8 10" id="KW-0811">Translocation</keyword>
<evidence type="ECO:0000256" key="7">
    <source>
        <dbReference type="ARBA" id="ARBA00022989"/>
    </source>
</evidence>
<sequence>MDIIAIIQIVLSVLLVVVILLQQRGSGLGGAFGGDSSAYSTKRGLEKVLYSATIVLAILFFAISVTRLFL</sequence>
<keyword evidence="3 10" id="KW-0813">Transport</keyword>
<proteinExistence type="inferred from homology"/>
<evidence type="ECO:0000256" key="6">
    <source>
        <dbReference type="ARBA" id="ARBA00022927"/>
    </source>
</evidence>
<comment type="caution">
    <text evidence="10">Lacks conserved residue(s) required for the propagation of feature annotation.</text>
</comment>
<name>A0A2J0Q7T5_9BACT</name>
<comment type="subcellular location">
    <subcellularLocation>
        <location evidence="1 10">Cell membrane</location>
        <topology evidence="1 10">Multi-pass membrane protein</topology>
    </subcellularLocation>
</comment>
<evidence type="ECO:0000313" key="11">
    <source>
        <dbReference type="EMBL" id="PJE51094.1"/>
    </source>
</evidence>
<dbReference type="GO" id="GO:0009306">
    <property type="term" value="P:protein secretion"/>
    <property type="evidence" value="ECO:0007669"/>
    <property type="project" value="UniProtKB-UniRule"/>
</dbReference>
<accession>A0A2J0Q7T5</accession>
<evidence type="ECO:0000256" key="3">
    <source>
        <dbReference type="ARBA" id="ARBA00022448"/>
    </source>
</evidence>
<evidence type="ECO:0000313" key="12">
    <source>
        <dbReference type="Proteomes" id="UP000228496"/>
    </source>
</evidence>
<evidence type="ECO:0000256" key="8">
    <source>
        <dbReference type="ARBA" id="ARBA00023010"/>
    </source>
</evidence>
<comment type="similarity">
    <text evidence="2 10">Belongs to the SecG family.</text>
</comment>
<keyword evidence="9 10" id="KW-0472">Membrane</keyword>
<keyword evidence="5 10" id="KW-0812">Transmembrane</keyword>
<comment type="function">
    <text evidence="10">Involved in protein export. Participates in an early event of protein translocation.</text>
</comment>
<dbReference type="PANTHER" id="PTHR34182">
    <property type="entry name" value="PROTEIN-EXPORT MEMBRANE PROTEIN SECG"/>
    <property type="match status" value="1"/>
</dbReference>